<dbReference type="PROSITE" id="PS50097">
    <property type="entry name" value="BTB"/>
    <property type="match status" value="2"/>
</dbReference>
<dbReference type="PROSITE" id="PS51419">
    <property type="entry name" value="RAB"/>
    <property type="match status" value="1"/>
</dbReference>
<sequence length="629" mass="71616">MATAYFRHLMNALKIVLVGDAEVGKTWLVSRAKELYATLHDYYSLMKEPFDYDLVYSPTVFETCFSNIDTTQLGNYQTNIWDTGGCAILDWQRPLAYIRADVFMLCFDVSNRESFCSVTERWLPELRKYEPDTPVLIVATKADLRDQTASGECYDIVSVSEAETLAEKLGVLYQEVSAQTGDHVADAFEAAVKLGHTRRNQQGKLSQKIGDKDSFDPTWIPPMKSPPEIKIEPSTYSSDFKKVMDDTGSADVLFQFEDGSASLYAHKIILLLTPSIFKDVLLDANCNNFENLKDLLELIEISKDSNEIAPDNTHSKISTQVRTCILLKSWISRETFVRVLEFFYTGEAGILKVTELNKVKDILAASEKLKVQPLVEVCNYFLKPVSAKKENLDHSDKELVPLQPTTQRPCVVHDLFLDLQATTFSDVSFLVEDTVVRAHKAIVMARSPYIAALLSGNFKDTESAQVHLQEIDCQSFLAVLEYLYTDSCPSLEKVPAEEVLIVADKLCLSRLVQICEVHIRKELQKVITQKCSSVANEFMDTLAFSKVFNAKQLTKCCLHFIAFNFKYFQGIGKELHSVVKENKEFFEEHRWPPQEYMQALEKYKHSTLRKRLHVRRKSVSCMSRRCSVM</sequence>
<evidence type="ECO:0000313" key="2">
    <source>
        <dbReference type="EMBL" id="CAH3015245.1"/>
    </source>
</evidence>
<dbReference type="InterPro" id="IPR000210">
    <property type="entry name" value="BTB/POZ_dom"/>
</dbReference>
<feature type="domain" description="BTB" evidence="1">
    <location>
        <begin position="425"/>
        <end position="486"/>
    </location>
</feature>
<proteinExistence type="predicted"/>
<dbReference type="SMART" id="SM00225">
    <property type="entry name" value="BTB"/>
    <property type="match status" value="2"/>
</dbReference>
<feature type="domain" description="BTB" evidence="1">
    <location>
        <begin position="250"/>
        <end position="352"/>
    </location>
</feature>
<dbReference type="Pfam" id="PF00651">
    <property type="entry name" value="BTB"/>
    <property type="match status" value="2"/>
</dbReference>
<organism evidence="2 3">
    <name type="scientific">Porites evermanni</name>
    <dbReference type="NCBI Taxonomy" id="104178"/>
    <lineage>
        <taxon>Eukaryota</taxon>
        <taxon>Metazoa</taxon>
        <taxon>Cnidaria</taxon>
        <taxon>Anthozoa</taxon>
        <taxon>Hexacorallia</taxon>
        <taxon>Scleractinia</taxon>
        <taxon>Fungiina</taxon>
        <taxon>Poritidae</taxon>
        <taxon>Porites</taxon>
    </lineage>
</organism>
<dbReference type="Pfam" id="PF00071">
    <property type="entry name" value="Ras"/>
    <property type="match status" value="1"/>
</dbReference>
<dbReference type="PROSITE" id="PS51420">
    <property type="entry name" value="RHO"/>
    <property type="match status" value="1"/>
</dbReference>
<keyword evidence="3" id="KW-1185">Reference proteome</keyword>
<dbReference type="PROSITE" id="PS51421">
    <property type="entry name" value="RAS"/>
    <property type="match status" value="1"/>
</dbReference>
<gene>
    <name evidence="2" type="ORF">PEVE_00014561</name>
</gene>
<dbReference type="PANTHER" id="PTHR24413">
    <property type="entry name" value="SPECKLE-TYPE POZ PROTEIN"/>
    <property type="match status" value="1"/>
</dbReference>
<dbReference type="InterPro" id="IPR001806">
    <property type="entry name" value="Small_GTPase"/>
</dbReference>
<dbReference type="InterPro" id="IPR005225">
    <property type="entry name" value="Small_GTP-bd"/>
</dbReference>
<dbReference type="PRINTS" id="PR00449">
    <property type="entry name" value="RASTRNSFRMNG"/>
</dbReference>
<dbReference type="SUPFAM" id="SSF52540">
    <property type="entry name" value="P-loop containing nucleoside triphosphate hydrolases"/>
    <property type="match status" value="1"/>
</dbReference>
<dbReference type="InterPro" id="IPR027417">
    <property type="entry name" value="P-loop_NTPase"/>
</dbReference>
<comment type="caution">
    <text evidence="2">The sequence shown here is derived from an EMBL/GenBank/DDBJ whole genome shotgun (WGS) entry which is preliminary data.</text>
</comment>
<evidence type="ECO:0000313" key="3">
    <source>
        <dbReference type="Proteomes" id="UP001159427"/>
    </source>
</evidence>
<reference evidence="2 3" key="1">
    <citation type="submission" date="2022-05" db="EMBL/GenBank/DDBJ databases">
        <authorList>
            <consortium name="Genoscope - CEA"/>
            <person name="William W."/>
        </authorList>
    </citation>
    <scope>NUCLEOTIDE SEQUENCE [LARGE SCALE GENOMIC DNA]</scope>
</reference>
<dbReference type="Proteomes" id="UP001159427">
    <property type="component" value="Unassembled WGS sequence"/>
</dbReference>
<dbReference type="CDD" id="cd18499">
    <property type="entry name" value="BACK_RHOBTB"/>
    <property type="match status" value="1"/>
</dbReference>
<dbReference type="SMART" id="SM00174">
    <property type="entry name" value="RHO"/>
    <property type="match status" value="1"/>
</dbReference>
<name>A0ABN8LDT3_9CNID</name>
<dbReference type="SMART" id="SM00173">
    <property type="entry name" value="RAS"/>
    <property type="match status" value="1"/>
</dbReference>
<accession>A0ABN8LDT3</accession>
<dbReference type="Gene3D" id="3.40.50.300">
    <property type="entry name" value="P-loop containing nucleotide triphosphate hydrolases"/>
    <property type="match status" value="1"/>
</dbReference>
<dbReference type="InterPro" id="IPR011333">
    <property type="entry name" value="SKP1/BTB/POZ_sf"/>
</dbReference>
<dbReference type="SMART" id="SM00175">
    <property type="entry name" value="RAB"/>
    <property type="match status" value="1"/>
</dbReference>
<dbReference type="SUPFAM" id="SSF54695">
    <property type="entry name" value="POZ domain"/>
    <property type="match status" value="2"/>
</dbReference>
<dbReference type="EMBL" id="CALNXI010000021">
    <property type="protein sequence ID" value="CAH3015245.1"/>
    <property type="molecule type" value="Genomic_DNA"/>
</dbReference>
<evidence type="ECO:0000259" key="1">
    <source>
        <dbReference type="PROSITE" id="PS50097"/>
    </source>
</evidence>
<dbReference type="NCBIfam" id="TIGR00231">
    <property type="entry name" value="small_GTP"/>
    <property type="match status" value="1"/>
</dbReference>
<protein>
    <recommendedName>
        <fullName evidence="1">BTB domain-containing protein</fullName>
    </recommendedName>
</protein>
<dbReference type="CDD" id="cd00157">
    <property type="entry name" value="Rho"/>
    <property type="match status" value="1"/>
</dbReference>
<dbReference type="Gene3D" id="3.30.710.10">
    <property type="entry name" value="Potassium Channel Kv1.1, Chain A"/>
    <property type="match status" value="2"/>
</dbReference>